<organism evidence="2 3">
    <name type="scientific">Stylosanthes scabra</name>
    <dbReference type="NCBI Taxonomy" id="79078"/>
    <lineage>
        <taxon>Eukaryota</taxon>
        <taxon>Viridiplantae</taxon>
        <taxon>Streptophyta</taxon>
        <taxon>Embryophyta</taxon>
        <taxon>Tracheophyta</taxon>
        <taxon>Spermatophyta</taxon>
        <taxon>Magnoliopsida</taxon>
        <taxon>eudicotyledons</taxon>
        <taxon>Gunneridae</taxon>
        <taxon>Pentapetalae</taxon>
        <taxon>rosids</taxon>
        <taxon>fabids</taxon>
        <taxon>Fabales</taxon>
        <taxon>Fabaceae</taxon>
        <taxon>Papilionoideae</taxon>
        <taxon>50 kb inversion clade</taxon>
        <taxon>dalbergioids sensu lato</taxon>
        <taxon>Dalbergieae</taxon>
        <taxon>Pterocarpus clade</taxon>
        <taxon>Stylosanthes</taxon>
    </lineage>
</organism>
<dbReference type="EMBL" id="JASCZI010065511">
    <property type="protein sequence ID" value="MED6141952.1"/>
    <property type="molecule type" value="Genomic_DNA"/>
</dbReference>
<feature type="compositionally biased region" description="Polar residues" evidence="1">
    <location>
        <begin position="45"/>
        <end position="59"/>
    </location>
</feature>
<evidence type="ECO:0000313" key="2">
    <source>
        <dbReference type="EMBL" id="MED6141952.1"/>
    </source>
</evidence>
<protein>
    <submittedName>
        <fullName evidence="2">Uncharacterized protein</fullName>
    </submittedName>
</protein>
<keyword evidence="3" id="KW-1185">Reference proteome</keyword>
<evidence type="ECO:0000313" key="3">
    <source>
        <dbReference type="Proteomes" id="UP001341840"/>
    </source>
</evidence>
<proteinExistence type="predicted"/>
<comment type="caution">
    <text evidence="2">The sequence shown here is derived from an EMBL/GenBank/DDBJ whole genome shotgun (WGS) entry which is preliminary data.</text>
</comment>
<reference evidence="2 3" key="1">
    <citation type="journal article" date="2023" name="Plants (Basel)">
        <title>Bridging the Gap: Combining Genomics and Transcriptomics Approaches to Understand Stylosanthes scabra, an Orphan Legume from the Brazilian Caatinga.</title>
        <authorList>
            <person name="Ferreira-Neto J.R.C."/>
            <person name="da Silva M.D."/>
            <person name="Binneck E."/>
            <person name="de Melo N.F."/>
            <person name="da Silva R.H."/>
            <person name="de Melo A.L.T.M."/>
            <person name="Pandolfi V."/>
            <person name="Bustamante F.O."/>
            <person name="Brasileiro-Vidal A.C."/>
            <person name="Benko-Iseppon A.M."/>
        </authorList>
    </citation>
    <scope>NUCLEOTIDE SEQUENCE [LARGE SCALE GENOMIC DNA]</scope>
    <source>
        <tissue evidence="2">Leaves</tissue>
    </source>
</reference>
<name>A0ABU6SZR0_9FABA</name>
<dbReference type="Proteomes" id="UP001341840">
    <property type="component" value="Unassembled WGS sequence"/>
</dbReference>
<evidence type="ECO:0000256" key="1">
    <source>
        <dbReference type="SAM" id="MobiDB-lite"/>
    </source>
</evidence>
<sequence length="93" mass="9920">LIRSGALASGCSETPQGFRASHGSSRISFQNPSTQRLSVAKKIPSSKSRSTPRHPSSASKIKPITPRRDAPTPRRAAPKYRHGTLSTGMGQPV</sequence>
<feature type="compositionally biased region" description="Polar residues" evidence="1">
    <location>
        <begin position="84"/>
        <end position="93"/>
    </location>
</feature>
<feature type="compositionally biased region" description="Polar residues" evidence="1">
    <location>
        <begin position="22"/>
        <end position="37"/>
    </location>
</feature>
<accession>A0ABU6SZR0</accession>
<gene>
    <name evidence="2" type="ORF">PIB30_108532</name>
</gene>
<feature type="non-terminal residue" evidence="2">
    <location>
        <position position="1"/>
    </location>
</feature>
<feature type="region of interest" description="Disordered" evidence="1">
    <location>
        <begin position="1"/>
        <end position="93"/>
    </location>
</feature>